<keyword evidence="1" id="KW-0732">Signal</keyword>
<accession>A0A542TJ78</accession>
<feature type="chain" id="PRO_5021780365" description="Lipoprotein" evidence="1">
    <location>
        <begin position="25"/>
        <end position="157"/>
    </location>
</feature>
<keyword evidence="3" id="KW-1185">Reference proteome</keyword>
<dbReference type="RefSeq" id="WP_055704729.1">
    <property type="nucleotide sequence ID" value="NZ_JBPJFI010000002.1"/>
</dbReference>
<dbReference type="OrthoDB" id="4241095at2"/>
<evidence type="ECO:0000256" key="1">
    <source>
        <dbReference type="SAM" id="SignalP"/>
    </source>
</evidence>
<evidence type="ECO:0000313" key="3">
    <source>
        <dbReference type="Proteomes" id="UP000318103"/>
    </source>
</evidence>
<proteinExistence type="predicted"/>
<feature type="signal peptide" evidence="1">
    <location>
        <begin position="1"/>
        <end position="24"/>
    </location>
</feature>
<evidence type="ECO:0000313" key="2">
    <source>
        <dbReference type="EMBL" id="TQK86891.1"/>
    </source>
</evidence>
<name>A0A542TJ78_9ACTN</name>
<protein>
    <recommendedName>
        <fullName evidence="4">Lipoprotein</fullName>
    </recommendedName>
</protein>
<sequence length="157" mass="18113">MFDGRLRAALGLAAVLLATLTACGLDGPDPVYGLKDDLRHIPRKTTPATRPHMVKQCTTNTVRAGHSSTTGSGSHRRTRTWYTTERRQNCHKVQQGTETYRKEIRPERWCVRLDDVNGDQDRDNVWYRVDRRDYNRVQFARYHTSVKFVPASQSTYC</sequence>
<dbReference type="AlphaFoldDB" id="A0A542TJ78"/>
<dbReference type="EMBL" id="VFNX01000002">
    <property type="protein sequence ID" value="TQK86891.1"/>
    <property type="molecule type" value="Genomic_DNA"/>
</dbReference>
<dbReference type="PROSITE" id="PS51257">
    <property type="entry name" value="PROKAR_LIPOPROTEIN"/>
    <property type="match status" value="1"/>
</dbReference>
<dbReference type="Proteomes" id="UP000318103">
    <property type="component" value="Unassembled WGS sequence"/>
</dbReference>
<gene>
    <name evidence="2" type="ORF">FB563_7049</name>
</gene>
<organism evidence="2 3">
    <name type="scientific">Streptomyces puniciscabiei</name>
    <dbReference type="NCBI Taxonomy" id="164348"/>
    <lineage>
        <taxon>Bacteria</taxon>
        <taxon>Bacillati</taxon>
        <taxon>Actinomycetota</taxon>
        <taxon>Actinomycetes</taxon>
        <taxon>Kitasatosporales</taxon>
        <taxon>Streptomycetaceae</taxon>
        <taxon>Streptomyces</taxon>
    </lineage>
</organism>
<comment type="caution">
    <text evidence="2">The sequence shown here is derived from an EMBL/GenBank/DDBJ whole genome shotgun (WGS) entry which is preliminary data.</text>
</comment>
<evidence type="ECO:0008006" key="4">
    <source>
        <dbReference type="Google" id="ProtNLM"/>
    </source>
</evidence>
<reference evidence="2 3" key="1">
    <citation type="submission" date="2019-06" db="EMBL/GenBank/DDBJ databases">
        <title>Sequencing the genomes of 1000 actinobacteria strains.</title>
        <authorList>
            <person name="Klenk H.-P."/>
        </authorList>
    </citation>
    <scope>NUCLEOTIDE SEQUENCE [LARGE SCALE GENOMIC DNA]</scope>
    <source>
        <strain evidence="2 3">DSM 41929</strain>
    </source>
</reference>